<reference evidence="2 3" key="1">
    <citation type="journal article" date="2015" name="Genome Announc.">
        <title>Complete Genome Sequence of Bacillus cereus Group Phage TsarBomba.</title>
        <authorList>
            <person name="Erill I."/>
            <person name="Caruso S.M."/>
        </authorList>
    </citation>
    <scope>NUCLEOTIDE SEQUENCE [LARGE SCALE GENOMIC DNA]</scope>
</reference>
<organism evidence="2 3">
    <name type="scientific">Bacillus phage TsarBomba</name>
    <dbReference type="NCBI Taxonomy" id="1690456"/>
    <lineage>
        <taxon>Viruses</taxon>
        <taxon>Duplodnaviria</taxon>
        <taxon>Heunggongvirae</taxon>
        <taxon>Uroviricota</taxon>
        <taxon>Caudoviricetes</taxon>
        <taxon>Herelleviridae</taxon>
        <taxon>Bastillevirinae</taxon>
        <taxon>Tsarbombavirus</taxon>
        <taxon>Tsarbombavirus tsarbomba</taxon>
    </lineage>
</organism>
<evidence type="ECO:0000256" key="1">
    <source>
        <dbReference type="SAM" id="Coils"/>
    </source>
</evidence>
<proteinExistence type="predicted"/>
<dbReference type="Proteomes" id="UP000204602">
    <property type="component" value="Segment"/>
</dbReference>
<evidence type="ECO:0000313" key="3">
    <source>
        <dbReference type="Proteomes" id="UP000204602"/>
    </source>
</evidence>
<sequence length="188" mass="21428">MTNQFKPLEKAFVDLLQAAEAKNPLQMVQYRLGKIGFGNQCAKCNGSGHYLHFGACYSCKGMGSFNIRLTKKLFAEVQEAVNGGALKRYFQAVRAQQLAKKVDGYLFNLMNNNSLSEDYSKAYQDKDQDTIDRLLPMRTKQIGIYEDFKKRSKGLDDKGKLELFEEINNKLEAVIEEYKAVKSKEEVK</sequence>
<dbReference type="RefSeq" id="YP_009206967.1">
    <property type="nucleotide sequence ID" value="NC_028890.1"/>
</dbReference>
<keyword evidence="1" id="KW-0175">Coiled coil</keyword>
<dbReference type="EMBL" id="KT224359">
    <property type="protein sequence ID" value="ALA13186.1"/>
    <property type="molecule type" value="Genomic_DNA"/>
</dbReference>
<feature type="coiled-coil region" evidence="1">
    <location>
        <begin position="161"/>
        <end position="188"/>
    </location>
</feature>
<gene>
    <name evidence="2" type="ORF">TSARBOMBA_152</name>
</gene>
<dbReference type="KEGG" id="vg:26633416"/>
<dbReference type="GeneID" id="26633416"/>
<protein>
    <submittedName>
        <fullName evidence="2">Uncharacterized protein</fullName>
    </submittedName>
</protein>
<accession>A0A0K2D0R0</accession>
<name>A0A0K2D0R0_9CAUD</name>
<evidence type="ECO:0000313" key="2">
    <source>
        <dbReference type="EMBL" id="ALA13186.1"/>
    </source>
</evidence>
<keyword evidence="3" id="KW-1185">Reference proteome</keyword>